<evidence type="ECO:0000256" key="1">
    <source>
        <dbReference type="ARBA" id="ARBA00004286"/>
    </source>
</evidence>
<dbReference type="PANTHER" id="PTHR45660:SF94">
    <property type="entry name" value="HISTONE-LYSINE N-METHYLTRANSFERASE, H3 LYSINE-9 SPECIFIC SUVH4"/>
    <property type="match status" value="1"/>
</dbReference>
<proteinExistence type="predicted"/>
<feature type="region of interest" description="Disordered" evidence="4">
    <location>
        <begin position="66"/>
        <end position="100"/>
    </location>
</feature>
<dbReference type="PANTHER" id="PTHR45660">
    <property type="entry name" value="HISTONE-LYSINE N-METHYLTRANSFERASE SETMAR"/>
    <property type="match status" value="1"/>
</dbReference>
<feature type="domain" description="YDG" evidence="5">
    <location>
        <begin position="231"/>
        <end position="335"/>
    </location>
</feature>
<dbReference type="Gene3D" id="2.30.280.10">
    <property type="entry name" value="SRA-YDG"/>
    <property type="match status" value="1"/>
</dbReference>
<dbReference type="SMART" id="SM00466">
    <property type="entry name" value="SRA"/>
    <property type="match status" value="1"/>
</dbReference>
<gene>
    <name evidence="6" type="ORF">Taro_022580</name>
</gene>
<dbReference type="GO" id="GO:0042054">
    <property type="term" value="F:histone methyltransferase activity"/>
    <property type="evidence" value="ECO:0007669"/>
    <property type="project" value="TreeGrafter"/>
</dbReference>
<keyword evidence="2 3" id="KW-0539">Nucleus</keyword>
<dbReference type="GO" id="GO:0005634">
    <property type="term" value="C:nucleus"/>
    <property type="evidence" value="ECO:0007669"/>
    <property type="project" value="UniProtKB-SubCell"/>
</dbReference>
<evidence type="ECO:0000256" key="4">
    <source>
        <dbReference type="SAM" id="MobiDB-lite"/>
    </source>
</evidence>
<evidence type="ECO:0000259" key="5">
    <source>
        <dbReference type="PROSITE" id="PS51015"/>
    </source>
</evidence>
<dbReference type="PROSITE" id="PS51015">
    <property type="entry name" value="YDG"/>
    <property type="match status" value="1"/>
</dbReference>
<comment type="subcellular location">
    <subcellularLocation>
        <location evidence="1">Chromosome</location>
    </subcellularLocation>
    <subcellularLocation>
        <location evidence="3">Nucleus</location>
    </subcellularLocation>
</comment>
<dbReference type="InterPro" id="IPR003105">
    <property type="entry name" value="SRA_YDG"/>
</dbReference>
<organism evidence="6 7">
    <name type="scientific">Colocasia esculenta</name>
    <name type="common">Wild taro</name>
    <name type="synonym">Arum esculentum</name>
    <dbReference type="NCBI Taxonomy" id="4460"/>
    <lineage>
        <taxon>Eukaryota</taxon>
        <taxon>Viridiplantae</taxon>
        <taxon>Streptophyta</taxon>
        <taxon>Embryophyta</taxon>
        <taxon>Tracheophyta</taxon>
        <taxon>Spermatophyta</taxon>
        <taxon>Magnoliopsida</taxon>
        <taxon>Liliopsida</taxon>
        <taxon>Araceae</taxon>
        <taxon>Aroideae</taxon>
        <taxon>Colocasieae</taxon>
        <taxon>Colocasia</taxon>
    </lineage>
</organism>
<sequence>MGEAAAVKLFPTKPCEHCVVEPEEGELAAVTVASAVPPRVKNISDVASRGRRCSPRLEGRRNLNYDERGSSVGISERRGRKKRKLDDGNQGLETQSPAESTVKAIEEGDGQTDACMDAHYQVVKTLRIFNKHYLHFVQEEEQRVRTIDAKVSKPNWKGREFHLTANTKWACCAIDFEELIHLGVHFELQLMAHAREEDEQITKRGSKRPDLKAISRMLDEQTFLYPQKRIGHLPGIDVGRHFFSRAEMVVLGLHSHWLNGIDYMGKSYSKLAEYEQYSFPLAICIVLSGMYEDDLDNSDDVIYTGQGGHDLLGNKRQIRDQKMERGNLALKVCFC</sequence>
<dbReference type="AlphaFoldDB" id="A0A843V1Y3"/>
<reference evidence="6" key="1">
    <citation type="submission" date="2017-07" db="EMBL/GenBank/DDBJ databases">
        <title>Taro Niue Genome Assembly and Annotation.</title>
        <authorList>
            <person name="Atibalentja N."/>
            <person name="Keating K."/>
            <person name="Fields C.J."/>
        </authorList>
    </citation>
    <scope>NUCLEOTIDE SEQUENCE</scope>
    <source>
        <strain evidence="6">Niue_2</strain>
        <tissue evidence="6">Leaf</tissue>
    </source>
</reference>
<dbReference type="EMBL" id="NMUH01001198">
    <property type="protein sequence ID" value="MQL89998.1"/>
    <property type="molecule type" value="Genomic_DNA"/>
</dbReference>
<dbReference type="InterPro" id="IPR051357">
    <property type="entry name" value="H3K9_HMTase_SUVAR3-9"/>
</dbReference>
<dbReference type="OrthoDB" id="5792673at2759"/>
<evidence type="ECO:0000313" key="7">
    <source>
        <dbReference type="Proteomes" id="UP000652761"/>
    </source>
</evidence>
<dbReference type="Proteomes" id="UP000652761">
    <property type="component" value="Unassembled WGS sequence"/>
</dbReference>
<keyword evidence="7" id="KW-1185">Reference proteome</keyword>
<protein>
    <recommendedName>
        <fullName evidence="5">YDG domain-containing protein</fullName>
    </recommendedName>
</protein>
<dbReference type="InterPro" id="IPR015947">
    <property type="entry name" value="PUA-like_sf"/>
</dbReference>
<dbReference type="Pfam" id="PF02182">
    <property type="entry name" value="SAD_SRA"/>
    <property type="match status" value="1"/>
</dbReference>
<accession>A0A843V1Y3</accession>
<evidence type="ECO:0000313" key="6">
    <source>
        <dbReference type="EMBL" id="MQL89998.1"/>
    </source>
</evidence>
<name>A0A843V1Y3_COLES</name>
<dbReference type="InterPro" id="IPR036987">
    <property type="entry name" value="SRA-YDG_sf"/>
</dbReference>
<dbReference type="SUPFAM" id="SSF88697">
    <property type="entry name" value="PUA domain-like"/>
    <property type="match status" value="1"/>
</dbReference>
<dbReference type="GO" id="GO:0005694">
    <property type="term" value="C:chromosome"/>
    <property type="evidence" value="ECO:0007669"/>
    <property type="project" value="UniProtKB-SubCell"/>
</dbReference>
<dbReference type="GO" id="GO:0003690">
    <property type="term" value="F:double-stranded DNA binding"/>
    <property type="evidence" value="ECO:0007669"/>
    <property type="project" value="TreeGrafter"/>
</dbReference>
<evidence type="ECO:0000256" key="2">
    <source>
        <dbReference type="ARBA" id="ARBA00023242"/>
    </source>
</evidence>
<evidence type="ECO:0000256" key="3">
    <source>
        <dbReference type="PROSITE-ProRule" id="PRU00358"/>
    </source>
</evidence>
<comment type="caution">
    <text evidence="6">The sequence shown here is derived from an EMBL/GenBank/DDBJ whole genome shotgun (WGS) entry which is preliminary data.</text>
</comment>